<reference evidence="1" key="1">
    <citation type="submission" date="2014-11" db="EMBL/GenBank/DDBJ databases">
        <authorList>
            <person name="Amaro Gonzalez C."/>
        </authorList>
    </citation>
    <scope>NUCLEOTIDE SEQUENCE</scope>
</reference>
<organism evidence="1">
    <name type="scientific">Anguilla anguilla</name>
    <name type="common">European freshwater eel</name>
    <name type="synonym">Muraena anguilla</name>
    <dbReference type="NCBI Taxonomy" id="7936"/>
    <lineage>
        <taxon>Eukaryota</taxon>
        <taxon>Metazoa</taxon>
        <taxon>Chordata</taxon>
        <taxon>Craniata</taxon>
        <taxon>Vertebrata</taxon>
        <taxon>Euteleostomi</taxon>
        <taxon>Actinopterygii</taxon>
        <taxon>Neopterygii</taxon>
        <taxon>Teleostei</taxon>
        <taxon>Anguilliformes</taxon>
        <taxon>Anguillidae</taxon>
        <taxon>Anguilla</taxon>
    </lineage>
</organism>
<evidence type="ECO:0000313" key="1">
    <source>
        <dbReference type="EMBL" id="JAH20463.1"/>
    </source>
</evidence>
<dbReference type="EMBL" id="GBXM01088114">
    <property type="protein sequence ID" value="JAH20463.1"/>
    <property type="molecule type" value="Transcribed_RNA"/>
</dbReference>
<sequence length="26" mass="3019">MVNKPVTQILTKYFVLLIQVINSLSR</sequence>
<dbReference type="AlphaFoldDB" id="A0A0E9QWI2"/>
<name>A0A0E9QWI2_ANGAN</name>
<protein>
    <submittedName>
        <fullName evidence="1">Uncharacterized protein</fullName>
    </submittedName>
</protein>
<proteinExistence type="predicted"/>
<reference evidence="1" key="2">
    <citation type="journal article" date="2015" name="Fish Shellfish Immunol.">
        <title>Early steps in the European eel (Anguilla anguilla)-Vibrio vulnificus interaction in the gills: Role of the RtxA13 toxin.</title>
        <authorList>
            <person name="Callol A."/>
            <person name="Pajuelo D."/>
            <person name="Ebbesson L."/>
            <person name="Teles M."/>
            <person name="MacKenzie S."/>
            <person name="Amaro C."/>
        </authorList>
    </citation>
    <scope>NUCLEOTIDE SEQUENCE</scope>
</reference>
<accession>A0A0E9QWI2</accession>